<proteinExistence type="predicted"/>
<gene>
    <name evidence="1" type="ORF">BKA16_003825</name>
</gene>
<evidence type="ECO:0008006" key="3">
    <source>
        <dbReference type="Google" id="ProtNLM"/>
    </source>
</evidence>
<dbReference type="GO" id="GO:1901135">
    <property type="term" value="P:carbohydrate derivative metabolic process"/>
    <property type="evidence" value="ECO:0007669"/>
    <property type="project" value="InterPro"/>
</dbReference>
<name>A0A840F450_9ACTN</name>
<dbReference type="EMBL" id="JACIFP010000001">
    <property type="protein sequence ID" value="MBB4137273.1"/>
    <property type="molecule type" value="Genomic_DNA"/>
</dbReference>
<dbReference type="Proteomes" id="UP000551501">
    <property type="component" value="Unassembled WGS sequence"/>
</dbReference>
<keyword evidence="2" id="KW-1185">Reference proteome</keyword>
<dbReference type="AlphaFoldDB" id="A0A840F450"/>
<evidence type="ECO:0000313" key="1">
    <source>
        <dbReference type="EMBL" id="MBB4137273.1"/>
    </source>
</evidence>
<protein>
    <recommendedName>
        <fullName evidence="3">TobH protein</fullName>
    </recommendedName>
</protein>
<dbReference type="SUPFAM" id="SSF53697">
    <property type="entry name" value="SIS domain"/>
    <property type="match status" value="1"/>
</dbReference>
<comment type="caution">
    <text evidence="1">The sequence shown here is derived from an EMBL/GenBank/DDBJ whole genome shotgun (WGS) entry which is preliminary data.</text>
</comment>
<reference evidence="1 2" key="1">
    <citation type="submission" date="2020-08" db="EMBL/GenBank/DDBJ databases">
        <title>Sequencing the genomes of 1000 actinobacteria strains.</title>
        <authorList>
            <person name="Klenk H.-P."/>
        </authorList>
    </citation>
    <scope>NUCLEOTIDE SEQUENCE [LARGE SCALE GENOMIC DNA]</scope>
    <source>
        <strain evidence="1 2">DSM 45298</strain>
    </source>
</reference>
<dbReference type="RefSeq" id="WP_183372151.1">
    <property type="nucleotide sequence ID" value="NZ_BAABHL010000126.1"/>
</dbReference>
<organism evidence="1 2">
    <name type="scientific">Gordonia humi</name>
    <dbReference type="NCBI Taxonomy" id="686429"/>
    <lineage>
        <taxon>Bacteria</taxon>
        <taxon>Bacillati</taxon>
        <taxon>Actinomycetota</taxon>
        <taxon>Actinomycetes</taxon>
        <taxon>Mycobacteriales</taxon>
        <taxon>Gordoniaceae</taxon>
        <taxon>Gordonia</taxon>
    </lineage>
</organism>
<dbReference type="GO" id="GO:0097367">
    <property type="term" value="F:carbohydrate derivative binding"/>
    <property type="evidence" value="ECO:0007669"/>
    <property type="project" value="InterPro"/>
</dbReference>
<evidence type="ECO:0000313" key="2">
    <source>
        <dbReference type="Proteomes" id="UP000551501"/>
    </source>
</evidence>
<accession>A0A840F450</accession>
<dbReference type="InterPro" id="IPR046348">
    <property type="entry name" value="SIS_dom_sf"/>
</dbReference>
<sequence>MSAHLRDLDDVDGFIAADRDGLLRAAATSGAHVRAVAHAVSEGVLAPLEDLRPRAVVIVTGSSTTARQAAEFVIALLASRIDVPLVVAPALPGWIGPLDVVVVVGDDPGDRAYADAALRAVRRRAELVAAVPVEGPLADAVGTERVADLSPRLPADTRFSFVRLVAALVAVCAAFRSVRLHPAPPALHDVADALDAEATADHPAQESFHNQAKLLAMRADDPRTVFSGDTPASTVLAERISTALFTVAGIGTAAVDEAGALARLRLPARSGAAVDPIFYDPDFDDAPPQQRPRIVMATTVARRWSVQQRTSAIGDVDVVTEQAGAPDDPAASSGRGAAAAEFGDSPTDLTAYLTIAVRADFAAAYLELTGASAR</sequence>